<feature type="transmembrane region" description="Helical" evidence="9">
    <location>
        <begin position="346"/>
        <end position="370"/>
    </location>
</feature>
<feature type="transmembrane region" description="Helical" evidence="9">
    <location>
        <begin position="36"/>
        <end position="56"/>
    </location>
</feature>
<feature type="region of interest" description="Disordered" evidence="8">
    <location>
        <begin position="1"/>
        <end position="28"/>
    </location>
</feature>
<evidence type="ECO:0000256" key="3">
    <source>
        <dbReference type="ARBA" id="ARBA00022475"/>
    </source>
</evidence>
<evidence type="ECO:0000256" key="8">
    <source>
        <dbReference type="SAM" id="MobiDB-lite"/>
    </source>
</evidence>
<feature type="transmembrane region" description="Helical" evidence="9">
    <location>
        <begin position="239"/>
        <end position="267"/>
    </location>
</feature>
<feature type="compositionally biased region" description="Low complexity" evidence="8">
    <location>
        <begin position="9"/>
        <end position="26"/>
    </location>
</feature>
<evidence type="ECO:0000256" key="1">
    <source>
        <dbReference type="ARBA" id="ARBA00004651"/>
    </source>
</evidence>
<dbReference type="Proteomes" id="UP000031488">
    <property type="component" value="Unassembled WGS sequence"/>
</dbReference>
<dbReference type="PRINTS" id="PR00173">
    <property type="entry name" value="EDTRNSPORT"/>
</dbReference>
<evidence type="ECO:0000256" key="5">
    <source>
        <dbReference type="ARBA" id="ARBA00022847"/>
    </source>
</evidence>
<gene>
    <name evidence="10" type="ORF">AE0388_1746</name>
</gene>
<sequence length="476" mass="49002">MAMSPQQVGGPANTGTATAAATDQGAPQRKKDRTHWLYIMVIVAVFAGAAIGLIAPEAGIALEPLGKAFVALIKMIIAPVIFCTIVLGVGSVAKAATVGKVGGLALIYFLIMATFALVIGLVVGNFIHPGDGLHLQPYEEAAGGEEGGMVAFLMSLIPGDIPVLPTLVLALLVGFALQSMGKAGEPVLTGIKHIQAVVFKLMMMIMWAAPIGAFGAIAAVVGKTGWAAIGAMATLMGAFYLTCALFIVIVLGGLLKIVTGLNIFLLLKYLAREFLLIFSTSSSESALPRLIAKMEHAGVSKPVVGITVPTGYSFNLDGTAIYLTMASLFVSSAMGMPMSIPEQISLLVFMIIASKGAAGVTGAGLATLAAGLQSHRPELLDGMGVIVGIDKFMSECRALTNFTGNAVATLLIGKWTGEIDLDVARATLSGQNPFDELSLEPDVHGASTNAPEAEAVLPEPQTTVAAEGQAKATIGN</sequence>
<dbReference type="GO" id="GO:0070778">
    <property type="term" value="P:L-aspartate transmembrane transport"/>
    <property type="evidence" value="ECO:0007669"/>
    <property type="project" value="TreeGrafter"/>
</dbReference>
<keyword evidence="11" id="KW-1185">Reference proteome</keyword>
<accession>A0A0B9ATV1</accession>
<feature type="region of interest" description="Disordered" evidence="8">
    <location>
        <begin position="453"/>
        <end position="476"/>
    </location>
</feature>
<feature type="transmembrane region" description="Helical" evidence="9">
    <location>
        <begin position="68"/>
        <end position="93"/>
    </location>
</feature>
<keyword evidence="6 9" id="KW-1133">Transmembrane helix</keyword>
<evidence type="ECO:0000256" key="6">
    <source>
        <dbReference type="ARBA" id="ARBA00022989"/>
    </source>
</evidence>
<organism evidence="10 11">
    <name type="scientific">Brevibacterium linens</name>
    <dbReference type="NCBI Taxonomy" id="1703"/>
    <lineage>
        <taxon>Bacteria</taxon>
        <taxon>Bacillati</taxon>
        <taxon>Actinomycetota</taxon>
        <taxon>Actinomycetes</taxon>
        <taxon>Micrococcales</taxon>
        <taxon>Brevibacteriaceae</taxon>
        <taxon>Brevibacterium</taxon>
    </lineage>
</organism>
<reference evidence="10 11" key="1">
    <citation type="submission" date="2014-11" db="EMBL/GenBank/DDBJ databases">
        <title>Draft Genome Sequence of Brevibacterium linens AE038-8.</title>
        <authorList>
            <person name="Maizel D."/>
            <person name="Utturkar S.M."/>
            <person name="Brown S.D."/>
            <person name="Ferrero M."/>
            <person name="Rosen B.P."/>
        </authorList>
    </citation>
    <scope>NUCLEOTIDE SEQUENCE [LARGE SCALE GENOMIC DNA]</scope>
    <source>
        <strain evidence="10 11">AE038-8</strain>
    </source>
</reference>
<dbReference type="InterPro" id="IPR001991">
    <property type="entry name" value="Na-dicarboxylate_symporter"/>
</dbReference>
<dbReference type="EMBL" id="JTJZ01000018">
    <property type="protein sequence ID" value="KHS52763.1"/>
    <property type="molecule type" value="Genomic_DNA"/>
</dbReference>
<dbReference type="FunFam" id="1.10.3860.10:FF:000001">
    <property type="entry name" value="C4-dicarboxylate transport protein"/>
    <property type="match status" value="1"/>
</dbReference>
<dbReference type="PATRIC" id="fig|1703.6.peg.1627"/>
<keyword evidence="3" id="KW-1003">Cell membrane</keyword>
<evidence type="ECO:0000256" key="9">
    <source>
        <dbReference type="SAM" id="Phobius"/>
    </source>
</evidence>
<evidence type="ECO:0000256" key="2">
    <source>
        <dbReference type="ARBA" id="ARBA00022448"/>
    </source>
</evidence>
<keyword evidence="7 9" id="KW-0472">Membrane</keyword>
<name>A0A0B9ATV1_BRELN</name>
<evidence type="ECO:0000256" key="4">
    <source>
        <dbReference type="ARBA" id="ARBA00022692"/>
    </source>
</evidence>
<feature type="transmembrane region" description="Helical" evidence="9">
    <location>
        <begin position="147"/>
        <end position="177"/>
    </location>
</feature>
<dbReference type="Gene3D" id="1.10.3860.10">
    <property type="entry name" value="Sodium:dicarboxylate symporter"/>
    <property type="match status" value="1"/>
</dbReference>
<evidence type="ECO:0000313" key="10">
    <source>
        <dbReference type="EMBL" id="KHS52763.1"/>
    </source>
</evidence>
<feature type="transmembrane region" description="Helical" evidence="9">
    <location>
        <begin position="320"/>
        <end position="340"/>
    </location>
</feature>
<dbReference type="PANTHER" id="PTHR42865">
    <property type="entry name" value="PROTON/GLUTAMATE-ASPARTATE SYMPORTER"/>
    <property type="match status" value="1"/>
</dbReference>
<keyword evidence="4 9" id="KW-0812">Transmembrane</keyword>
<keyword evidence="2" id="KW-0813">Transport</keyword>
<dbReference type="GO" id="GO:0005886">
    <property type="term" value="C:plasma membrane"/>
    <property type="evidence" value="ECO:0007669"/>
    <property type="project" value="UniProtKB-SubCell"/>
</dbReference>
<feature type="transmembrane region" description="Helical" evidence="9">
    <location>
        <begin position="197"/>
        <end position="219"/>
    </location>
</feature>
<dbReference type="SUPFAM" id="SSF118215">
    <property type="entry name" value="Proton glutamate symport protein"/>
    <property type="match status" value="1"/>
</dbReference>
<proteinExistence type="predicted"/>
<comment type="subcellular location">
    <subcellularLocation>
        <location evidence="1">Cell membrane</location>
        <topology evidence="1">Multi-pass membrane protein</topology>
    </subcellularLocation>
</comment>
<comment type="caution">
    <text evidence="10">The sequence shown here is derived from an EMBL/GenBank/DDBJ whole genome shotgun (WGS) entry which is preliminary data.</text>
</comment>
<protein>
    <submittedName>
        <fullName evidence="10">Sodium:dicarboxylate symporter</fullName>
    </submittedName>
</protein>
<dbReference type="STRING" id="1703.BLSMQ_0543"/>
<dbReference type="GO" id="GO:0015366">
    <property type="term" value="F:malate:proton symporter activity"/>
    <property type="evidence" value="ECO:0007669"/>
    <property type="project" value="TreeGrafter"/>
</dbReference>
<feature type="transmembrane region" description="Helical" evidence="9">
    <location>
        <begin position="105"/>
        <end position="127"/>
    </location>
</feature>
<evidence type="ECO:0000313" key="11">
    <source>
        <dbReference type="Proteomes" id="UP000031488"/>
    </source>
</evidence>
<dbReference type="Pfam" id="PF00375">
    <property type="entry name" value="SDF"/>
    <property type="match status" value="1"/>
</dbReference>
<evidence type="ECO:0000256" key="7">
    <source>
        <dbReference type="ARBA" id="ARBA00023136"/>
    </source>
</evidence>
<keyword evidence="5" id="KW-0769">Symport</keyword>
<dbReference type="AlphaFoldDB" id="A0A0B9ATV1"/>
<dbReference type="InterPro" id="IPR036458">
    <property type="entry name" value="Na:dicarbo_symporter_sf"/>
</dbReference>
<dbReference type="GO" id="GO:0015138">
    <property type="term" value="F:fumarate transmembrane transporter activity"/>
    <property type="evidence" value="ECO:0007669"/>
    <property type="project" value="TreeGrafter"/>
</dbReference>
<dbReference type="PANTHER" id="PTHR42865:SF1">
    <property type="entry name" value="AEROBIC C4-DICARBOXYLATE TRANSPORT PROTEIN"/>
    <property type="match status" value="1"/>
</dbReference>
<dbReference type="GO" id="GO:0015141">
    <property type="term" value="F:succinate transmembrane transporter activity"/>
    <property type="evidence" value="ECO:0007669"/>
    <property type="project" value="TreeGrafter"/>
</dbReference>